<organism evidence="1 2">
    <name type="scientific">Coptis chinensis</name>
    <dbReference type="NCBI Taxonomy" id="261450"/>
    <lineage>
        <taxon>Eukaryota</taxon>
        <taxon>Viridiplantae</taxon>
        <taxon>Streptophyta</taxon>
        <taxon>Embryophyta</taxon>
        <taxon>Tracheophyta</taxon>
        <taxon>Spermatophyta</taxon>
        <taxon>Magnoliopsida</taxon>
        <taxon>Ranunculales</taxon>
        <taxon>Ranunculaceae</taxon>
        <taxon>Coptidoideae</taxon>
        <taxon>Coptis</taxon>
    </lineage>
</organism>
<dbReference type="InterPro" id="IPR008480">
    <property type="entry name" value="DUF761_pln"/>
</dbReference>
<name>A0A835IBI5_9MAGN</name>
<proteinExistence type="predicted"/>
<evidence type="ECO:0008006" key="3">
    <source>
        <dbReference type="Google" id="ProtNLM"/>
    </source>
</evidence>
<dbReference type="OrthoDB" id="696337at2759"/>
<dbReference type="PANTHER" id="PTHR33265:SF26">
    <property type="entry name" value="OS06G0554600 PROTEIN"/>
    <property type="match status" value="1"/>
</dbReference>
<dbReference type="PANTHER" id="PTHR33265">
    <property type="entry name" value="AVR9/CF-9 RAPIDLY ELICITED PROTEIN-RELATED"/>
    <property type="match status" value="1"/>
</dbReference>
<gene>
    <name evidence="1" type="ORF">IFM89_011483</name>
</gene>
<comment type="caution">
    <text evidence="1">The sequence shown here is derived from an EMBL/GenBank/DDBJ whole genome shotgun (WGS) entry which is preliminary data.</text>
</comment>
<protein>
    <recommendedName>
        <fullName evidence="3">Avr9/Cf-9 rapidly elicited protein</fullName>
    </recommendedName>
</protein>
<sequence length="208" mass="24021">MEPTPPVLAKKLWNIVRIVFLMLGKKVSKSKLLLDLHHLMTKRGKILEKVIENLMFHHHSSFSCRSSNDVHMSFIAPKDYEFSCSNSPAFPFHKRKKHHHAHFFTSPHRSTNAVIKDDVTTVSAVQKILEMLNNEVAESSPVFPGSGRSPFVRQLRITDSPFPLRDVDENSQVDKEAEEFIERFYEQLRLQKNMSTREARSHRARSSG</sequence>
<evidence type="ECO:0000313" key="2">
    <source>
        <dbReference type="Proteomes" id="UP000631114"/>
    </source>
</evidence>
<reference evidence="1 2" key="1">
    <citation type="submission" date="2020-10" db="EMBL/GenBank/DDBJ databases">
        <title>The Coptis chinensis genome and diversification of protoberbering-type alkaloids.</title>
        <authorList>
            <person name="Wang B."/>
            <person name="Shu S."/>
            <person name="Song C."/>
            <person name="Liu Y."/>
        </authorList>
    </citation>
    <scope>NUCLEOTIDE SEQUENCE [LARGE SCALE GENOMIC DNA]</scope>
    <source>
        <strain evidence="1">HL-2020</strain>
        <tissue evidence="1">Leaf</tissue>
    </source>
</reference>
<keyword evidence="2" id="KW-1185">Reference proteome</keyword>
<dbReference type="EMBL" id="JADFTS010000003">
    <property type="protein sequence ID" value="KAF9613759.1"/>
    <property type="molecule type" value="Genomic_DNA"/>
</dbReference>
<evidence type="ECO:0000313" key="1">
    <source>
        <dbReference type="EMBL" id="KAF9613759.1"/>
    </source>
</evidence>
<accession>A0A835IBI5</accession>
<dbReference type="AlphaFoldDB" id="A0A835IBI5"/>
<dbReference type="Proteomes" id="UP000631114">
    <property type="component" value="Unassembled WGS sequence"/>
</dbReference>
<dbReference type="Pfam" id="PF05553">
    <property type="entry name" value="DUF761"/>
    <property type="match status" value="1"/>
</dbReference>